<keyword evidence="4 9" id="KW-0997">Cell inner membrane</keyword>
<sequence length="182" mass="20279">MSFLISLANGIDRVNNRIGQALSWLVLFTVLAAAAVAILRYAFSVGWVWMQDSYVWANAALIMLGAAYTLLHEKHVRVDFFYASRGPKFRAAVNLFGTLFLLVPSVLAIFWYSYPYVLHSWQRLESTQDVGGLPWVYALKTIILLFCIPLLAQGLSLAIRNYLVLVGAAAETDNTNGNTDND</sequence>
<feature type="transmembrane region" description="Helical" evidence="9">
    <location>
        <begin position="21"/>
        <end position="42"/>
    </location>
</feature>
<name>A0A432V4G1_9HYPH</name>
<dbReference type="InterPro" id="IPR007387">
    <property type="entry name" value="TRAP_DctQ"/>
</dbReference>
<dbReference type="PANTHER" id="PTHR35011">
    <property type="entry name" value="2,3-DIKETO-L-GULONATE TRAP TRANSPORTER SMALL PERMEASE PROTEIN YIAM"/>
    <property type="match status" value="1"/>
</dbReference>
<dbReference type="GO" id="GO:0005886">
    <property type="term" value="C:plasma membrane"/>
    <property type="evidence" value="ECO:0007669"/>
    <property type="project" value="UniProtKB-SubCell"/>
</dbReference>
<evidence type="ECO:0000256" key="2">
    <source>
        <dbReference type="ARBA" id="ARBA00022448"/>
    </source>
</evidence>
<keyword evidence="6 9" id="KW-1133">Transmembrane helix</keyword>
<comment type="similarity">
    <text evidence="8 9">Belongs to the TRAP transporter small permease family.</text>
</comment>
<keyword evidence="2 9" id="KW-0813">Transport</keyword>
<organism evidence="11 12">
    <name type="scientific">Borborobacter arsenicus</name>
    <dbReference type="NCBI Taxonomy" id="1851146"/>
    <lineage>
        <taxon>Bacteria</taxon>
        <taxon>Pseudomonadati</taxon>
        <taxon>Pseudomonadota</taxon>
        <taxon>Alphaproteobacteria</taxon>
        <taxon>Hyphomicrobiales</taxon>
        <taxon>Phyllobacteriaceae</taxon>
        <taxon>Borborobacter</taxon>
    </lineage>
</organism>
<accession>A0A432V4G1</accession>
<comment type="caution">
    <text evidence="11">The sequence shown here is derived from an EMBL/GenBank/DDBJ whole genome shotgun (WGS) entry which is preliminary data.</text>
</comment>
<dbReference type="EMBL" id="RKST01000014">
    <property type="protein sequence ID" value="RUM97037.1"/>
    <property type="molecule type" value="Genomic_DNA"/>
</dbReference>
<dbReference type="RefSeq" id="WP_128627210.1">
    <property type="nucleotide sequence ID" value="NZ_RKST01000014.1"/>
</dbReference>
<dbReference type="InterPro" id="IPR055348">
    <property type="entry name" value="DctQ"/>
</dbReference>
<comment type="subunit">
    <text evidence="9">The complex comprises the extracytoplasmic solute receptor protein and the two transmembrane proteins.</text>
</comment>
<evidence type="ECO:0000256" key="1">
    <source>
        <dbReference type="ARBA" id="ARBA00004429"/>
    </source>
</evidence>
<evidence type="ECO:0000313" key="11">
    <source>
        <dbReference type="EMBL" id="RUM97037.1"/>
    </source>
</evidence>
<gene>
    <name evidence="11" type="ORF">EET67_14290</name>
</gene>
<dbReference type="Proteomes" id="UP000281647">
    <property type="component" value="Unassembled WGS sequence"/>
</dbReference>
<evidence type="ECO:0000256" key="9">
    <source>
        <dbReference type="RuleBase" id="RU369079"/>
    </source>
</evidence>
<evidence type="ECO:0000256" key="7">
    <source>
        <dbReference type="ARBA" id="ARBA00023136"/>
    </source>
</evidence>
<protein>
    <recommendedName>
        <fullName evidence="9">TRAP transporter small permease protein</fullName>
    </recommendedName>
</protein>
<evidence type="ECO:0000259" key="10">
    <source>
        <dbReference type="Pfam" id="PF04290"/>
    </source>
</evidence>
<dbReference type="OrthoDB" id="9794346at2"/>
<feature type="transmembrane region" description="Helical" evidence="9">
    <location>
        <begin position="134"/>
        <end position="152"/>
    </location>
</feature>
<feature type="transmembrane region" description="Helical" evidence="9">
    <location>
        <begin position="54"/>
        <end position="71"/>
    </location>
</feature>
<evidence type="ECO:0000256" key="5">
    <source>
        <dbReference type="ARBA" id="ARBA00022692"/>
    </source>
</evidence>
<evidence type="ECO:0000256" key="3">
    <source>
        <dbReference type="ARBA" id="ARBA00022475"/>
    </source>
</evidence>
<dbReference type="AlphaFoldDB" id="A0A432V4G1"/>
<comment type="subcellular location">
    <subcellularLocation>
        <location evidence="1 9">Cell inner membrane</location>
        <topology evidence="1 9">Multi-pass membrane protein</topology>
    </subcellularLocation>
</comment>
<comment type="function">
    <text evidence="9">Part of the tripartite ATP-independent periplasmic (TRAP) transport system.</text>
</comment>
<keyword evidence="12" id="KW-1185">Reference proteome</keyword>
<reference evidence="11 12" key="1">
    <citation type="submission" date="2018-11" db="EMBL/GenBank/DDBJ databases">
        <title>Pseudaminobacter arsenicus sp. nov., an arsenic-resistant bacterium isolated from arsenic-rich aquifers.</title>
        <authorList>
            <person name="Mu Y."/>
        </authorList>
    </citation>
    <scope>NUCLEOTIDE SEQUENCE [LARGE SCALE GENOMIC DNA]</scope>
    <source>
        <strain evidence="11 12">CB3</strain>
    </source>
</reference>
<dbReference type="Pfam" id="PF04290">
    <property type="entry name" value="DctQ"/>
    <property type="match status" value="1"/>
</dbReference>
<dbReference type="GO" id="GO:0022857">
    <property type="term" value="F:transmembrane transporter activity"/>
    <property type="evidence" value="ECO:0007669"/>
    <property type="project" value="UniProtKB-UniRule"/>
</dbReference>
<feature type="domain" description="Tripartite ATP-independent periplasmic transporters DctQ component" evidence="10">
    <location>
        <begin position="32"/>
        <end position="153"/>
    </location>
</feature>
<dbReference type="PANTHER" id="PTHR35011:SF4">
    <property type="entry name" value="SLL1102 PROTEIN"/>
    <property type="match status" value="1"/>
</dbReference>
<proteinExistence type="inferred from homology"/>
<evidence type="ECO:0000256" key="8">
    <source>
        <dbReference type="ARBA" id="ARBA00038436"/>
    </source>
</evidence>
<keyword evidence="3" id="KW-1003">Cell membrane</keyword>
<keyword evidence="5 9" id="KW-0812">Transmembrane</keyword>
<evidence type="ECO:0000256" key="4">
    <source>
        <dbReference type="ARBA" id="ARBA00022519"/>
    </source>
</evidence>
<evidence type="ECO:0000313" key="12">
    <source>
        <dbReference type="Proteomes" id="UP000281647"/>
    </source>
</evidence>
<feature type="transmembrane region" description="Helical" evidence="9">
    <location>
        <begin position="92"/>
        <end position="114"/>
    </location>
</feature>
<evidence type="ECO:0000256" key="6">
    <source>
        <dbReference type="ARBA" id="ARBA00022989"/>
    </source>
</evidence>
<keyword evidence="7 9" id="KW-0472">Membrane</keyword>